<keyword evidence="1" id="KW-0732">Signal</keyword>
<proteinExistence type="predicted"/>
<keyword evidence="3" id="KW-1185">Reference proteome</keyword>
<dbReference type="EMBL" id="JARJCM010000028">
    <property type="protein sequence ID" value="KAJ7039078.1"/>
    <property type="molecule type" value="Genomic_DNA"/>
</dbReference>
<evidence type="ECO:0000313" key="2">
    <source>
        <dbReference type="EMBL" id="KAJ7039078.1"/>
    </source>
</evidence>
<accession>A0AAD6T793</accession>
<gene>
    <name evidence="2" type="ORF">C8F04DRAFT_316726</name>
</gene>
<sequence length="121" mass="13881">MLLMTTLSIFVDCIRGRSSVRLCPEQLDVLAPIIVAPLHMDRGWVGGSYKYMNVLQFKKKNIFRFLPIKFASSYLYTKNETASQQGKISFITCIIHNLYHSFSILSYVWKASTACRAMMDT</sequence>
<evidence type="ECO:0000256" key="1">
    <source>
        <dbReference type="SAM" id="SignalP"/>
    </source>
</evidence>
<evidence type="ECO:0000313" key="3">
    <source>
        <dbReference type="Proteomes" id="UP001218188"/>
    </source>
</evidence>
<feature type="signal peptide" evidence="1">
    <location>
        <begin position="1"/>
        <end position="16"/>
    </location>
</feature>
<dbReference type="AlphaFoldDB" id="A0AAD6T793"/>
<organism evidence="2 3">
    <name type="scientific">Mycena alexandri</name>
    <dbReference type="NCBI Taxonomy" id="1745969"/>
    <lineage>
        <taxon>Eukaryota</taxon>
        <taxon>Fungi</taxon>
        <taxon>Dikarya</taxon>
        <taxon>Basidiomycota</taxon>
        <taxon>Agaricomycotina</taxon>
        <taxon>Agaricomycetes</taxon>
        <taxon>Agaricomycetidae</taxon>
        <taxon>Agaricales</taxon>
        <taxon>Marasmiineae</taxon>
        <taxon>Mycenaceae</taxon>
        <taxon>Mycena</taxon>
    </lineage>
</organism>
<comment type="caution">
    <text evidence="2">The sequence shown here is derived from an EMBL/GenBank/DDBJ whole genome shotgun (WGS) entry which is preliminary data.</text>
</comment>
<name>A0AAD6T793_9AGAR</name>
<feature type="chain" id="PRO_5042058053" evidence="1">
    <location>
        <begin position="17"/>
        <end position="121"/>
    </location>
</feature>
<dbReference type="Proteomes" id="UP001218188">
    <property type="component" value="Unassembled WGS sequence"/>
</dbReference>
<reference evidence="2" key="1">
    <citation type="submission" date="2023-03" db="EMBL/GenBank/DDBJ databases">
        <title>Massive genome expansion in bonnet fungi (Mycena s.s.) driven by repeated elements and novel gene families across ecological guilds.</title>
        <authorList>
            <consortium name="Lawrence Berkeley National Laboratory"/>
            <person name="Harder C.B."/>
            <person name="Miyauchi S."/>
            <person name="Viragh M."/>
            <person name="Kuo A."/>
            <person name="Thoen E."/>
            <person name="Andreopoulos B."/>
            <person name="Lu D."/>
            <person name="Skrede I."/>
            <person name="Drula E."/>
            <person name="Henrissat B."/>
            <person name="Morin E."/>
            <person name="Kohler A."/>
            <person name="Barry K."/>
            <person name="LaButti K."/>
            <person name="Morin E."/>
            <person name="Salamov A."/>
            <person name="Lipzen A."/>
            <person name="Mereny Z."/>
            <person name="Hegedus B."/>
            <person name="Baldrian P."/>
            <person name="Stursova M."/>
            <person name="Weitz H."/>
            <person name="Taylor A."/>
            <person name="Grigoriev I.V."/>
            <person name="Nagy L.G."/>
            <person name="Martin F."/>
            <person name="Kauserud H."/>
        </authorList>
    </citation>
    <scope>NUCLEOTIDE SEQUENCE</scope>
    <source>
        <strain evidence="2">CBHHK200</strain>
    </source>
</reference>
<protein>
    <submittedName>
        <fullName evidence="2">Uncharacterized protein</fullName>
    </submittedName>
</protein>